<dbReference type="Proteomes" id="UP000509367">
    <property type="component" value="Chromosome"/>
</dbReference>
<gene>
    <name evidence="2" type="ORF">HTY61_16780</name>
</gene>
<dbReference type="RefSeq" id="WP_175277881.1">
    <property type="nucleotide sequence ID" value="NZ_CP054836.1"/>
</dbReference>
<evidence type="ECO:0000313" key="2">
    <source>
        <dbReference type="EMBL" id="QKV19990.1"/>
    </source>
</evidence>
<protein>
    <submittedName>
        <fullName evidence="2">N-acetyltransferase</fullName>
    </submittedName>
</protein>
<sequence>MILDKTEFRPAIPEDRLGILALQRRAFGRDAEAELVDRLIEGPERTISMVADLDGMIVGHILLTELRGPEGALALAPLCVDPDWRDFLIGTELTNRALASARDKGWMSVFVLGDPVYYGRFGFKAELTREMDAPWSGPGFMALELVPRALDGYRGAVVYPEAFLES</sequence>
<organism evidence="2 3">
    <name type="scientific">Oricola thermophila</name>
    <dbReference type="NCBI Taxonomy" id="2742145"/>
    <lineage>
        <taxon>Bacteria</taxon>
        <taxon>Pseudomonadati</taxon>
        <taxon>Pseudomonadota</taxon>
        <taxon>Alphaproteobacteria</taxon>
        <taxon>Hyphomicrobiales</taxon>
        <taxon>Ahrensiaceae</taxon>
        <taxon>Oricola</taxon>
    </lineage>
</organism>
<dbReference type="InterPro" id="IPR000182">
    <property type="entry name" value="GNAT_dom"/>
</dbReference>
<dbReference type="InterPro" id="IPR016181">
    <property type="entry name" value="Acyl_CoA_acyltransferase"/>
</dbReference>
<dbReference type="CDD" id="cd04301">
    <property type="entry name" value="NAT_SF"/>
    <property type="match status" value="1"/>
</dbReference>
<evidence type="ECO:0000313" key="3">
    <source>
        <dbReference type="Proteomes" id="UP000509367"/>
    </source>
</evidence>
<dbReference type="AlphaFoldDB" id="A0A6N1VGE1"/>
<dbReference type="PROSITE" id="PS51186">
    <property type="entry name" value="GNAT"/>
    <property type="match status" value="1"/>
</dbReference>
<keyword evidence="3" id="KW-1185">Reference proteome</keyword>
<reference evidence="2 3" key="1">
    <citation type="submission" date="2020-06" db="EMBL/GenBank/DDBJ databases">
        <title>Oricola thermophila sp. nov. isolated from a tidal sediments.</title>
        <authorList>
            <person name="Kwon K.K."/>
            <person name="Yang S.-H."/>
            <person name="Park M.-J."/>
        </authorList>
    </citation>
    <scope>NUCLEOTIDE SEQUENCE [LARGE SCALE GENOMIC DNA]</scope>
    <source>
        <strain evidence="2 3">MEBiC13590</strain>
    </source>
</reference>
<proteinExistence type="predicted"/>
<dbReference type="KEGG" id="orm:HTY61_16780"/>
<dbReference type="Gene3D" id="3.40.630.30">
    <property type="match status" value="1"/>
</dbReference>
<feature type="domain" description="N-acetyltransferase" evidence="1">
    <location>
        <begin position="6"/>
        <end position="146"/>
    </location>
</feature>
<keyword evidence="2" id="KW-0808">Transferase</keyword>
<dbReference type="GO" id="GO:0016747">
    <property type="term" value="F:acyltransferase activity, transferring groups other than amino-acyl groups"/>
    <property type="evidence" value="ECO:0007669"/>
    <property type="project" value="InterPro"/>
</dbReference>
<dbReference type="Pfam" id="PF00583">
    <property type="entry name" value="Acetyltransf_1"/>
    <property type="match status" value="1"/>
</dbReference>
<dbReference type="EMBL" id="CP054836">
    <property type="protein sequence ID" value="QKV19990.1"/>
    <property type="molecule type" value="Genomic_DNA"/>
</dbReference>
<accession>A0A6N1VGE1</accession>
<dbReference type="SUPFAM" id="SSF55729">
    <property type="entry name" value="Acyl-CoA N-acyltransferases (Nat)"/>
    <property type="match status" value="1"/>
</dbReference>
<evidence type="ECO:0000259" key="1">
    <source>
        <dbReference type="PROSITE" id="PS51186"/>
    </source>
</evidence>
<name>A0A6N1VGE1_9HYPH</name>